<dbReference type="InterPro" id="IPR050121">
    <property type="entry name" value="Cytochrome_P450_monoxygenase"/>
</dbReference>
<keyword evidence="4 5" id="KW-0408">Iron</keyword>
<dbReference type="RefSeq" id="XP_020131836.1">
    <property type="nucleotide sequence ID" value="XM_020271409.1"/>
</dbReference>
<reference evidence="7 8" key="1">
    <citation type="submission" date="2016-10" db="EMBL/GenBank/DDBJ databases">
        <title>Proteomics and genomics reveal pathogen-plant mechanisms compatible with a hemibiotrophic lifestyle of Diplodia corticola.</title>
        <authorList>
            <person name="Fernandes I."/>
            <person name="De Jonge R."/>
            <person name="Van De Peer Y."/>
            <person name="Devreese B."/>
            <person name="Alves A."/>
            <person name="Esteves A.C."/>
        </authorList>
    </citation>
    <scope>NUCLEOTIDE SEQUENCE [LARGE SCALE GENOMIC DNA]</scope>
    <source>
        <strain evidence="7 8">CBS 112549</strain>
    </source>
</reference>
<dbReference type="Gene3D" id="1.10.630.10">
    <property type="entry name" value="Cytochrome P450"/>
    <property type="match status" value="1"/>
</dbReference>
<comment type="caution">
    <text evidence="7">The sequence shown here is derived from an EMBL/GenBank/DDBJ whole genome shotgun (WGS) entry which is preliminary data.</text>
</comment>
<dbReference type="PANTHER" id="PTHR24305">
    <property type="entry name" value="CYTOCHROME P450"/>
    <property type="match status" value="1"/>
</dbReference>
<dbReference type="GeneID" id="31011668"/>
<dbReference type="Pfam" id="PF00067">
    <property type="entry name" value="p450"/>
    <property type="match status" value="1"/>
</dbReference>
<evidence type="ECO:0000256" key="1">
    <source>
        <dbReference type="ARBA" id="ARBA00001971"/>
    </source>
</evidence>
<evidence type="ECO:0000256" key="4">
    <source>
        <dbReference type="ARBA" id="ARBA00023004"/>
    </source>
</evidence>
<keyword evidence="6" id="KW-0560">Oxidoreductase</keyword>
<dbReference type="OrthoDB" id="1470350at2759"/>
<name>A0A1J9R4Q1_9PEZI</name>
<protein>
    <submittedName>
        <fullName evidence="7">Cytochrome p450</fullName>
    </submittedName>
</protein>
<dbReference type="PANTHER" id="PTHR24305:SF166">
    <property type="entry name" value="CYTOCHROME P450 12A4, MITOCHONDRIAL-RELATED"/>
    <property type="match status" value="1"/>
</dbReference>
<dbReference type="EMBL" id="MNUE01000016">
    <property type="protein sequence ID" value="OJD35576.1"/>
    <property type="molecule type" value="Genomic_DNA"/>
</dbReference>
<sequence>MLTPTALVASAIPLYLLWSALSLYTNVRRAKATGLRVHVSPISTHNLLWIVFEPLVVRLLEFLGADTVDLLRLAKRNWNFHDRYRVHDLYGKVFAHATPAGIEVHVADAAASDELLARKRDFIKPMGMVQIIDIYGPSVASTDGADWTRHRRITATPFTERNNRLVWAEALRQTGQMLAYFERGIGPNGPSTDSFAQDSMTLTLNILTSAGLGFSCDFRGAEEEKDADTATAAATSYRDSLAGVLDSFLHMALVPGFVWSLPPALLPTKLQDFARHKNALKHFMVGMAEKTRYEGSEHASLLSNLVQKNEEARQTASKPSSSGNPVQLGLSDSELYGNIFIYSFAGHETTAHAVCYAMYLLAAYPDVQDWVAEEAQAVLGTDAALEHLAYDELFPQLKRTLAVMYETLRLYPPVVSIPKTTGPSAQTLTVNANTPGQLTATLPAHTYVFPNVVALQSHPDYWGPDSLTWRPQRWISENQDAQDASEAETFRQPAVKGSFVSWSDGPRVCPGKKFSQVESVAVMAGMLREHRVEVVPEGGEGEEKARQRVLDVVEDGELKATLFMRRPEAVRLRVVKR</sequence>
<dbReference type="InterPro" id="IPR002401">
    <property type="entry name" value="Cyt_P450_E_grp-I"/>
</dbReference>
<keyword evidence="3 5" id="KW-0479">Metal-binding</keyword>
<proteinExistence type="inferred from homology"/>
<dbReference type="SUPFAM" id="SSF48264">
    <property type="entry name" value="Cytochrome P450"/>
    <property type="match status" value="1"/>
</dbReference>
<evidence type="ECO:0000313" key="8">
    <source>
        <dbReference type="Proteomes" id="UP000183809"/>
    </source>
</evidence>
<organism evidence="7 8">
    <name type="scientific">Diplodia corticola</name>
    <dbReference type="NCBI Taxonomy" id="236234"/>
    <lineage>
        <taxon>Eukaryota</taxon>
        <taxon>Fungi</taxon>
        <taxon>Dikarya</taxon>
        <taxon>Ascomycota</taxon>
        <taxon>Pezizomycotina</taxon>
        <taxon>Dothideomycetes</taxon>
        <taxon>Dothideomycetes incertae sedis</taxon>
        <taxon>Botryosphaeriales</taxon>
        <taxon>Botryosphaeriaceae</taxon>
        <taxon>Diplodia</taxon>
    </lineage>
</organism>
<dbReference type="GO" id="GO:0005506">
    <property type="term" value="F:iron ion binding"/>
    <property type="evidence" value="ECO:0007669"/>
    <property type="project" value="InterPro"/>
</dbReference>
<evidence type="ECO:0000256" key="5">
    <source>
        <dbReference type="PIRSR" id="PIRSR602401-1"/>
    </source>
</evidence>
<evidence type="ECO:0000313" key="7">
    <source>
        <dbReference type="EMBL" id="OJD35576.1"/>
    </source>
</evidence>
<dbReference type="InterPro" id="IPR036396">
    <property type="entry name" value="Cyt_P450_sf"/>
</dbReference>
<accession>A0A1J9R4Q1</accession>
<dbReference type="GO" id="GO:0016705">
    <property type="term" value="F:oxidoreductase activity, acting on paired donors, with incorporation or reduction of molecular oxygen"/>
    <property type="evidence" value="ECO:0007669"/>
    <property type="project" value="InterPro"/>
</dbReference>
<dbReference type="InterPro" id="IPR017972">
    <property type="entry name" value="Cyt_P450_CS"/>
</dbReference>
<feature type="binding site" description="axial binding residue" evidence="5">
    <location>
        <position position="509"/>
    </location>
    <ligand>
        <name>heme</name>
        <dbReference type="ChEBI" id="CHEBI:30413"/>
    </ligand>
    <ligandPart>
        <name>Fe</name>
        <dbReference type="ChEBI" id="CHEBI:18248"/>
    </ligandPart>
</feature>
<dbReference type="CDD" id="cd11070">
    <property type="entry name" value="CYP56-like"/>
    <property type="match status" value="1"/>
</dbReference>
<evidence type="ECO:0000256" key="3">
    <source>
        <dbReference type="ARBA" id="ARBA00022723"/>
    </source>
</evidence>
<dbReference type="PRINTS" id="PR00463">
    <property type="entry name" value="EP450I"/>
</dbReference>
<evidence type="ECO:0000256" key="6">
    <source>
        <dbReference type="RuleBase" id="RU000461"/>
    </source>
</evidence>
<evidence type="ECO:0000256" key="2">
    <source>
        <dbReference type="ARBA" id="ARBA00010617"/>
    </source>
</evidence>
<keyword evidence="5 6" id="KW-0349">Heme</keyword>
<keyword evidence="6" id="KW-0503">Monooxygenase</keyword>
<dbReference type="GO" id="GO:0004497">
    <property type="term" value="F:monooxygenase activity"/>
    <property type="evidence" value="ECO:0007669"/>
    <property type="project" value="UniProtKB-KW"/>
</dbReference>
<comment type="similarity">
    <text evidence="2 6">Belongs to the cytochrome P450 family.</text>
</comment>
<keyword evidence="8" id="KW-1185">Reference proteome</keyword>
<dbReference type="PROSITE" id="PS00086">
    <property type="entry name" value="CYTOCHROME_P450"/>
    <property type="match status" value="1"/>
</dbReference>
<gene>
    <name evidence="7" type="ORF">BKCO1_16000139</name>
</gene>
<dbReference type="STRING" id="236234.A0A1J9R4Q1"/>
<dbReference type="PRINTS" id="PR00385">
    <property type="entry name" value="P450"/>
</dbReference>
<comment type="cofactor">
    <cofactor evidence="1 5">
        <name>heme</name>
        <dbReference type="ChEBI" id="CHEBI:30413"/>
    </cofactor>
</comment>
<dbReference type="AlphaFoldDB" id="A0A1J9R4Q1"/>
<dbReference type="GO" id="GO:0020037">
    <property type="term" value="F:heme binding"/>
    <property type="evidence" value="ECO:0007669"/>
    <property type="project" value="InterPro"/>
</dbReference>
<dbReference type="Proteomes" id="UP000183809">
    <property type="component" value="Unassembled WGS sequence"/>
</dbReference>
<dbReference type="InterPro" id="IPR001128">
    <property type="entry name" value="Cyt_P450"/>
</dbReference>